<evidence type="ECO:0000256" key="1">
    <source>
        <dbReference type="ARBA" id="ARBA00010062"/>
    </source>
</evidence>
<dbReference type="SUPFAM" id="SSF53822">
    <property type="entry name" value="Periplasmic binding protein-like I"/>
    <property type="match status" value="1"/>
</dbReference>
<dbReference type="Pfam" id="PF13458">
    <property type="entry name" value="Peripla_BP_6"/>
    <property type="match status" value="1"/>
</dbReference>
<evidence type="ECO:0000256" key="2">
    <source>
        <dbReference type="ARBA" id="ARBA00022729"/>
    </source>
</evidence>
<dbReference type="PROSITE" id="PS00622">
    <property type="entry name" value="HTH_LUXR_1"/>
    <property type="match status" value="1"/>
</dbReference>
<dbReference type="CDD" id="cd06170">
    <property type="entry name" value="LuxR_C_like"/>
    <property type="match status" value="1"/>
</dbReference>
<evidence type="ECO:0000313" key="4">
    <source>
        <dbReference type="EMBL" id="MEJ2887690.1"/>
    </source>
</evidence>
<proteinExistence type="inferred from homology"/>
<dbReference type="InterPro" id="IPR051010">
    <property type="entry name" value="BCAA_transport"/>
</dbReference>
<dbReference type="InterPro" id="IPR028081">
    <property type="entry name" value="Leu-bd"/>
</dbReference>
<feature type="domain" description="HTH luxR-type" evidence="3">
    <location>
        <begin position="82"/>
        <end position="147"/>
    </location>
</feature>
<dbReference type="InterPro" id="IPR000792">
    <property type="entry name" value="Tscrpt_reg_LuxR_C"/>
</dbReference>
<dbReference type="PANTHER" id="PTHR30483">
    <property type="entry name" value="LEUCINE-SPECIFIC-BINDING PROTEIN"/>
    <property type="match status" value="1"/>
</dbReference>
<dbReference type="InterPro" id="IPR016032">
    <property type="entry name" value="Sig_transdc_resp-reg_C-effctor"/>
</dbReference>
<protein>
    <submittedName>
        <fullName evidence="4">ABC transporter substrate-binding protein</fullName>
    </submittedName>
</protein>
<dbReference type="SMART" id="SM00421">
    <property type="entry name" value="HTH_LUXR"/>
    <property type="match status" value="1"/>
</dbReference>
<sequence>MASDPGTVGRAVLRVDAAGDVRVVEEGRPDDVPTALRRLAAGALRAGVGEVRAVHLGPRPVSVVVQPDSAAQATALVVVDPLDALPHGLSRRELEVATLLVAGLTNAGIARRLAIGARTVGTHVDRVLGKLDVASRGAAAARTLDEGLVVVPPPGGPAGFEGLRLGGALAAADAPERPVRSPRPVRRRALRVGALLPLTGVAAEDAREMEHGARLAVEEINTAGGVAGRPLELRVADVDPQDAVTVERGFASLLAADVDVLTSGYLARQDLAHDLASDAGVPYLHAATSGLMEQRTAGDPGRFSRVFQVCPSDVHYGPRCVDYLSGLRDRGAWRPTSRRLLVVRQPAWELVDLGLEQAAQGADRQGWELAVESPPVGGWWRAGAQAAEADPAAVMVGSYLVDDHVAFVDGFRARGGTGLIYGIYAPSVPEFRARLGPLADGVLWATTTGTYPDRLGRAFADRYARRFGVAPGRSHAGIAYDRVRLVAGAWALADFRDFSAVAEHLRRSVYRGVNGAYSFDAPGQTARTWTGAGTGDPSLAQAHLVHQIQRGHQRVVSPATYADGDFVLPAPVGR</sequence>
<dbReference type="RefSeq" id="WP_337714137.1">
    <property type="nucleotide sequence ID" value="NZ_JBBEGL010000003.1"/>
</dbReference>
<evidence type="ECO:0000259" key="3">
    <source>
        <dbReference type="PROSITE" id="PS50043"/>
    </source>
</evidence>
<comment type="caution">
    <text evidence="4">The sequence shown here is derived from an EMBL/GenBank/DDBJ whole genome shotgun (WGS) entry which is preliminary data.</text>
</comment>
<accession>A0ABU8N5M0</accession>
<dbReference type="SUPFAM" id="SSF46894">
    <property type="entry name" value="C-terminal effector domain of the bipartite response regulators"/>
    <property type="match status" value="1"/>
</dbReference>
<dbReference type="InterPro" id="IPR028082">
    <property type="entry name" value="Peripla_BP_I"/>
</dbReference>
<dbReference type="PROSITE" id="PS50043">
    <property type="entry name" value="HTH_LUXR_2"/>
    <property type="match status" value="1"/>
</dbReference>
<dbReference type="Proteomes" id="UP001370100">
    <property type="component" value="Unassembled WGS sequence"/>
</dbReference>
<dbReference type="InterPro" id="IPR036388">
    <property type="entry name" value="WH-like_DNA-bd_sf"/>
</dbReference>
<name>A0ABU8N5M0_9PSEU</name>
<dbReference type="Gene3D" id="3.40.50.2300">
    <property type="match status" value="2"/>
</dbReference>
<evidence type="ECO:0000313" key="5">
    <source>
        <dbReference type="Proteomes" id="UP001370100"/>
    </source>
</evidence>
<dbReference type="Pfam" id="PF00196">
    <property type="entry name" value="GerE"/>
    <property type="match status" value="1"/>
</dbReference>
<dbReference type="Gene3D" id="1.10.10.10">
    <property type="entry name" value="Winged helix-like DNA-binding domain superfamily/Winged helix DNA-binding domain"/>
    <property type="match status" value="1"/>
</dbReference>
<comment type="similarity">
    <text evidence="1">Belongs to the leucine-binding protein family.</text>
</comment>
<organism evidence="4 5">
    <name type="scientific">Actinomycetospora aeridis</name>
    <dbReference type="NCBI Taxonomy" id="3129231"/>
    <lineage>
        <taxon>Bacteria</taxon>
        <taxon>Bacillati</taxon>
        <taxon>Actinomycetota</taxon>
        <taxon>Actinomycetes</taxon>
        <taxon>Pseudonocardiales</taxon>
        <taxon>Pseudonocardiaceae</taxon>
        <taxon>Actinomycetospora</taxon>
    </lineage>
</organism>
<keyword evidence="2" id="KW-0732">Signal</keyword>
<keyword evidence="5" id="KW-1185">Reference proteome</keyword>
<dbReference type="PANTHER" id="PTHR30483:SF6">
    <property type="entry name" value="PERIPLASMIC BINDING PROTEIN OF ABC TRANSPORTER FOR NATURAL AMINO ACIDS"/>
    <property type="match status" value="1"/>
</dbReference>
<dbReference type="EMBL" id="JBBEGL010000003">
    <property type="protein sequence ID" value="MEJ2887690.1"/>
    <property type="molecule type" value="Genomic_DNA"/>
</dbReference>
<dbReference type="PRINTS" id="PR00038">
    <property type="entry name" value="HTHLUXR"/>
</dbReference>
<gene>
    <name evidence="4" type="ORF">WCD41_14620</name>
</gene>
<reference evidence="4 5" key="1">
    <citation type="submission" date="2024-03" db="EMBL/GenBank/DDBJ databases">
        <title>Actinomycetospora sp. OC33-EN06, a novel actinomycete isolated from wild orchid (Aerides multiflora).</title>
        <authorList>
            <person name="Suriyachadkun C."/>
        </authorList>
    </citation>
    <scope>NUCLEOTIDE SEQUENCE [LARGE SCALE GENOMIC DNA]</scope>
    <source>
        <strain evidence="4 5">OC33-EN06</strain>
    </source>
</reference>